<feature type="region of interest" description="Disordered" evidence="1">
    <location>
        <begin position="116"/>
        <end position="164"/>
    </location>
</feature>
<feature type="compositionally biased region" description="Polar residues" evidence="1">
    <location>
        <begin position="116"/>
        <end position="125"/>
    </location>
</feature>
<dbReference type="AlphaFoldDB" id="A0A381QR79"/>
<dbReference type="InterPro" id="IPR011990">
    <property type="entry name" value="TPR-like_helical_dom_sf"/>
</dbReference>
<protein>
    <submittedName>
        <fullName evidence="2">Uncharacterized protein</fullName>
    </submittedName>
</protein>
<organism evidence="2">
    <name type="scientific">marine metagenome</name>
    <dbReference type="NCBI Taxonomy" id="408172"/>
    <lineage>
        <taxon>unclassified sequences</taxon>
        <taxon>metagenomes</taxon>
        <taxon>ecological metagenomes</taxon>
    </lineage>
</organism>
<dbReference type="InterPro" id="IPR034706">
    <property type="entry name" value="CpoB"/>
</dbReference>
<dbReference type="HAMAP" id="MF_02066">
    <property type="entry name" value="CpoB"/>
    <property type="match status" value="1"/>
</dbReference>
<proteinExistence type="inferred from homology"/>
<dbReference type="SUPFAM" id="SSF48452">
    <property type="entry name" value="TPR-like"/>
    <property type="match status" value="1"/>
</dbReference>
<name>A0A381QR79_9ZZZZ</name>
<dbReference type="EMBL" id="UINC01001483">
    <property type="protein sequence ID" value="SUZ81892.1"/>
    <property type="molecule type" value="Genomic_DNA"/>
</dbReference>
<accession>A0A381QR79</accession>
<feature type="compositionally biased region" description="Polar residues" evidence="1">
    <location>
        <begin position="140"/>
        <end position="164"/>
    </location>
</feature>
<dbReference type="InterPro" id="IPR019734">
    <property type="entry name" value="TPR_rpt"/>
</dbReference>
<dbReference type="GO" id="GO:0051301">
    <property type="term" value="P:cell division"/>
    <property type="evidence" value="ECO:0007669"/>
    <property type="project" value="InterPro"/>
</dbReference>
<dbReference type="SMART" id="SM00028">
    <property type="entry name" value="TPR"/>
    <property type="match status" value="2"/>
</dbReference>
<dbReference type="NCBIfam" id="TIGR02795">
    <property type="entry name" value="tol_pal_ybgF"/>
    <property type="match status" value="1"/>
</dbReference>
<evidence type="ECO:0000256" key="1">
    <source>
        <dbReference type="SAM" id="MobiDB-lite"/>
    </source>
</evidence>
<gene>
    <name evidence="2" type="ORF">METZ01_LOCUS34746</name>
</gene>
<dbReference type="Pfam" id="PF13432">
    <property type="entry name" value="TPR_16"/>
    <property type="match status" value="1"/>
</dbReference>
<dbReference type="InterPro" id="IPR014162">
    <property type="entry name" value="CpoB_C"/>
</dbReference>
<reference evidence="2" key="1">
    <citation type="submission" date="2018-05" db="EMBL/GenBank/DDBJ databases">
        <authorList>
            <person name="Lanie J.A."/>
            <person name="Ng W.-L."/>
            <person name="Kazmierczak K.M."/>
            <person name="Andrzejewski T.M."/>
            <person name="Davidsen T.M."/>
            <person name="Wayne K.J."/>
            <person name="Tettelin H."/>
            <person name="Glass J.I."/>
            <person name="Rusch D."/>
            <person name="Podicherti R."/>
            <person name="Tsui H.-C.T."/>
            <person name="Winkler M.E."/>
        </authorList>
    </citation>
    <scope>NUCLEOTIDE SEQUENCE</scope>
</reference>
<dbReference type="Gene3D" id="1.25.40.10">
    <property type="entry name" value="Tetratricopeptide repeat domain"/>
    <property type="match status" value="1"/>
</dbReference>
<evidence type="ECO:0000313" key="2">
    <source>
        <dbReference type="EMBL" id="SUZ81892.1"/>
    </source>
</evidence>
<sequence>MNTIFAAVVTKIPVFIYISILATAAVAQQVSSVVESQSFIPGQQNLSSSSAASVNNNDGLSLLLEQNQQLRTEVQALRALVEEQGFEIRKIQRDSLSRYTNVDERLGLLENEAVTTVTSPGTSATDRLPPLTPPSRTRQDTSTVSSANAVSENSRAAAATETNTRFNRGTLQPAILSEQQLYQMAYDSAINSNFERAVAEFDQYLSIYPDGRFVSNAHYWKGQAYLYLNQFGEARDSYEIIVAQYEESPKLPDAMYGLGLAYQGLGNIAQARQLLREIKRRFPNTGVANLADTRLLSLD</sequence>